<organism evidence="11 12">
    <name type="scientific">Trichoglossum hirsutum</name>
    <dbReference type="NCBI Taxonomy" id="265104"/>
    <lineage>
        <taxon>Eukaryota</taxon>
        <taxon>Fungi</taxon>
        <taxon>Dikarya</taxon>
        <taxon>Ascomycota</taxon>
        <taxon>Pezizomycotina</taxon>
        <taxon>Geoglossomycetes</taxon>
        <taxon>Geoglossales</taxon>
        <taxon>Geoglossaceae</taxon>
        <taxon>Trichoglossum</taxon>
    </lineage>
</organism>
<evidence type="ECO:0000256" key="5">
    <source>
        <dbReference type="ARBA" id="ARBA00022741"/>
    </source>
</evidence>
<evidence type="ECO:0000256" key="7">
    <source>
        <dbReference type="ARBA" id="ARBA00022958"/>
    </source>
</evidence>
<dbReference type="Pfam" id="PF03853">
    <property type="entry name" value="YjeF_N"/>
    <property type="match status" value="1"/>
</dbReference>
<keyword evidence="7" id="KW-0630">Potassium</keyword>
<sequence>MALKTLSAKNAIALDKDLMTIGAFSIDQLMELAGLSVSQAGESIQNSIDFPKADAISPVHRLHPLDKGKRVLVACGPGNNVAARHLWHYGYQPVIYYPKQSKNELYQVRNLSTLQVSQIKLIDPQRLVTQLKNLDVPFTEDFQSALKESHHVVDAIFGFSFSGEVREPFPSVIEALKATSLPVTSVDAPSSWDIEEGPPKSGPGKDFHPMALVSLTAPKPLAKWFRGRHFLGGRWVAKLHLLILTGSALTQSQLRFLSPEIAKKYNLDLPEYNGIDQIVELGPSGQKL</sequence>
<evidence type="ECO:0000256" key="2">
    <source>
        <dbReference type="ARBA" id="ARBA00000909"/>
    </source>
</evidence>
<dbReference type="InterPro" id="IPR036652">
    <property type="entry name" value="YjeF_N_dom_sf"/>
</dbReference>
<proteinExistence type="predicted"/>
<evidence type="ECO:0000313" key="12">
    <source>
        <dbReference type="Proteomes" id="UP000750711"/>
    </source>
</evidence>
<feature type="domain" description="YjeF N-terminal" evidence="10">
    <location>
        <begin position="11"/>
        <end position="247"/>
    </location>
</feature>
<accession>A0A9P8LE16</accession>
<dbReference type="SUPFAM" id="SSF64153">
    <property type="entry name" value="YjeF N-terminal domain-like"/>
    <property type="match status" value="1"/>
</dbReference>
<dbReference type="EC" id="5.1.99.6" evidence="3"/>
<dbReference type="InterPro" id="IPR004443">
    <property type="entry name" value="YjeF_N_dom"/>
</dbReference>
<evidence type="ECO:0000256" key="6">
    <source>
        <dbReference type="ARBA" id="ARBA00022857"/>
    </source>
</evidence>
<evidence type="ECO:0000256" key="1">
    <source>
        <dbReference type="ARBA" id="ARBA00000013"/>
    </source>
</evidence>
<keyword evidence="5" id="KW-0547">Nucleotide-binding</keyword>
<comment type="catalytic activity">
    <reaction evidence="1">
        <text>(6R)-NADHX = (6S)-NADHX</text>
        <dbReference type="Rhea" id="RHEA:32215"/>
        <dbReference type="ChEBI" id="CHEBI:64074"/>
        <dbReference type="ChEBI" id="CHEBI:64075"/>
        <dbReference type="EC" id="5.1.99.6"/>
    </reaction>
</comment>
<evidence type="ECO:0000256" key="9">
    <source>
        <dbReference type="ARBA" id="ARBA00023235"/>
    </source>
</evidence>
<keyword evidence="12" id="KW-1185">Reference proteome</keyword>
<keyword evidence="6" id="KW-0521">NADP</keyword>
<comment type="caution">
    <text evidence="11">The sequence shown here is derived from an EMBL/GenBank/DDBJ whole genome shotgun (WGS) entry which is preliminary data.</text>
</comment>
<dbReference type="PANTHER" id="PTHR13232:SF10">
    <property type="entry name" value="NAD(P)H-HYDRATE EPIMERASE"/>
    <property type="match status" value="1"/>
</dbReference>
<protein>
    <recommendedName>
        <fullName evidence="3">NAD(P)H-hydrate epimerase</fullName>
        <ecNumber evidence="3">5.1.99.6</ecNumber>
    </recommendedName>
</protein>
<dbReference type="AlphaFoldDB" id="A0A9P8LE16"/>
<gene>
    <name evidence="11" type="ORF">GP486_002584</name>
</gene>
<dbReference type="PANTHER" id="PTHR13232">
    <property type="entry name" value="NAD(P)H-HYDRATE EPIMERASE"/>
    <property type="match status" value="1"/>
</dbReference>
<dbReference type="PROSITE" id="PS51385">
    <property type="entry name" value="YJEF_N"/>
    <property type="match status" value="1"/>
</dbReference>
<reference evidence="11" key="1">
    <citation type="submission" date="2021-03" db="EMBL/GenBank/DDBJ databases">
        <title>Comparative genomics and phylogenomic investigation of the class Geoglossomycetes provide insights into ecological specialization and systematics.</title>
        <authorList>
            <person name="Melie T."/>
            <person name="Pirro S."/>
            <person name="Miller A.N."/>
            <person name="Quandt A."/>
        </authorList>
    </citation>
    <scope>NUCLEOTIDE SEQUENCE</scope>
    <source>
        <strain evidence="11">CAQ_001_2017</strain>
    </source>
</reference>
<evidence type="ECO:0000259" key="10">
    <source>
        <dbReference type="PROSITE" id="PS51385"/>
    </source>
</evidence>
<name>A0A9P8LE16_9PEZI</name>
<dbReference type="GO" id="GO:0046872">
    <property type="term" value="F:metal ion binding"/>
    <property type="evidence" value="ECO:0007669"/>
    <property type="project" value="UniProtKB-KW"/>
</dbReference>
<evidence type="ECO:0000256" key="8">
    <source>
        <dbReference type="ARBA" id="ARBA00023027"/>
    </source>
</evidence>
<dbReference type="GO" id="GO:0000166">
    <property type="term" value="F:nucleotide binding"/>
    <property type="evidence" value="ECO:0007669"/>
    <property type="project" value="UniProtKB-KW"/>
</dbReference>
<dbReference type="EMBL" id="JAGHQM010000295">
    <property type="protein sequence ID" value="KAH0562790.1"/>
    <property type="molecule type" value="Genomic_DNA"/>
</dbReference>
<keyword evidence="4" id="KW-0479">Metal-binding</keyword>
<evidence type="ECO:0000313" key="11">
    <source>
        <dbReference type="EMBL" id="KAH0562790.1"/>
    </source>
</evidence>
<dbReference type="GO" id="GO:0052856">
    <property type="term" value="F:NAD(P)HX epimerase activity"/>
    <property type="evidence" value="ECO:0007669"/>
    <property type="project" value="UniProtKB-EC"/>
</dbReference>
<dbReference type="InterPro" id="IPR032976">
    <property type="entry name" value="YJEFN_prot_NAXE-like"/>
</dbReference>
<evidence type="ECO:0000256" key="3">
    <source>
        <dbReference type="ARBA" id="ARBA00012228"/>
    </source>
</evidence>
<dbReference type="Proteomes" id="UP000750711">
    <property type="component" value="Unassembled WGS sequence"/>
</dbReference>
<dbReference type="GO" id="GO:0005739">
    <property type="term" value="C:mitochondrion"/>
    <property type="evidence" value="ECO:0007669"/>
    <property type="project" value="TreeGrafter"/>
</dbReference>
<keyword evidence="8" id="KW-0520">NAD</keyword>
<dbReference type="Gene3D" id="3.40.50.10260">
    <property type="entry name" value="YjeF N-terminal domain"/>
    <property type="match status" value="1"/>
</dbReference>
<keyword evidence="9" id="KW-0413">Isomerase</keyword>
<comment type="catalytic activity">
    <reaction evidence="2">
        <text>(6R)-NADPHX = (6S)-NADPHX</text>
        <dbReference type="Rhea" id="RHEA:32227"/>
        <dbReference type="ChEBI" id="CHEBI:64076"/>
        <dbReference type="ChEBI" id="CHEBI:64077"/>
        <dbReference type="EC" id="5.1.99.6"/>
    </reaction>
</comment>
<evidence type="ECO:0000256" key="4">
    <source>
        <dbReference type="ARBA" id="ARBA00022723"/>
    </source>
</evidence>